<gene>
    <name evidence="2" type="ORF">GNI_088280</name>
</gene>
<feature type="compositionally biased region" description="Low complexity" evidence="1">
    <location>
        <begin position="157"/>
        <end position="167"/>
    </location>
</feature>
<dbReference type="GeneID" id="22913146"/>
<feature type="region of interest" description="Disordered" evidence="1">
    <location>
        <begin position="1"/>
        <end position="172"/>
    </location>
</feature>
<feature type="compositionally biased region" description="Gly residues" evidence="1">
    <location>
        <begin position="80"/>
        <end position="92"/>
    </location>
</feature>
<feature type="compositionally biased region" description="Basic and acidic residues" evidence="1">
    <location>
        <begin position="213"/>
        <end position="247"/>
    </location>
</feature>
<organism evidence="2 3">
    <name type="scientific">Gregarina niphandrodes</name>
    <name type="common">Septate eugregarine</name>
    <dbReference type="NCBI Taxonomy" id="110365"/>
    <lineage>
        <taxon>Eukaryota</taxon>
        <taxon>Sar</taxon>
        <taxon>Alveolata</taxon>
        <taxon>Apicomplexa</taxon>
        <taxon>Conoidasida</taxon>
        <taxon>Gregarinasina</taxon>
        <taxon>Eugregarinorida</taxon>
        <taxon>Gregarinidae</taxon>
        <taxon>Gregarina</taxon>
    </lineage>
</organism>
<dbReference type="AlphaFoldDB" id="A0A023B5T7"/>
<feature type="region of interest" description="Disordered" evidence="1">
    <location>
        <begin position="188"/>
        <end position="308"/>
    </location>
</feature>
<protein>
    <submittedName>
        <fullName evidence="2">Uncharacterized protein</fullName>
    </submittedName>
</protein>
<feature type="compositionally biased region" description="Basic and acidic residues" evidence="1">
    <location>
        <begin position="23"/>
        <end position="48"/>
    </location>
</feature>
<feature type="compositionally biased region" description="Low complexity" evidence="1">
    <location>
        <begin position="190"/>
        <end position="211"/>
    </location>
</feature>
<dbReference type="Proteomes" id="UP000019763">
    <property type="component" value="Unassembled WGS sequence"/>
</dbReference>
<dbReference type="EMBL" id="AFNH02000663">
    <property type="protein sequence ID" value="EZG62110.1"/>
    <property type="molecule type" value="Genomic_DNA"/>
</dbReference>
<reference evidence="2" key="1">
    <citation type="submission" date="2013-12" db="EMBL/GenBank/DDBJ databases">
        <authorList>
            <person name="Omoto C.K."/>
            <person name="Sibley D."/>
            <person name="Venepally P."/>
            <person name="Hadjithomas M."/>
            <person name="Karamycheva S."/>
            <person name="Brunk B."/>
            <person name="Roos D."/>
            <person name="Caler E."/>
            <person name="Lorenzi H."/>
        </authorList>
    </citation>
    <scope>NUCLEOTIDE SEQUENCE</scope>
</reference>
<accession>A0A023B5T7</accession>
<proteinExistence type="predicted"/>
<dbReference type="VEuPathDB" id="CryptoDB:GNI_088280"/>
<name>A0A023B5T7_GRENI</name>
<keyword evidence="3" id="KW-1185">Reference proteome</keyword>
<evidence type="ECO:0000256" key="1">
    <source>
        <dbReference type="SAM" id="MobiDB-lite"/>
    </source>
</evidence>
<evidence type="ECO:0000313" key="3">
    <source>
        <dbReference type="Proteomes" id="UP000019763"/>
    </source>
</evidence>
<feature type="compositionally biased region" description="Polar residues" evidence="1">
    <location>
        <begin position="8"/>
        <end position="18"/>
    </location>
</feature>
<feature type="non-terminal residue" evidence="2">
    <location>
        <position position="308"/>
    </location>
</feature>
<comment type="caution">
    <text evidence="2">The sequence shown here is derived from an EMBL/GenBank/DDBJ whole genome shotgun (WGS) entry which is preliminary data.</text>
</comment>
<feature type="compositionally biased region" description="Basic and acidic residues" evidence="1">
    <location>
        <begin position="258"/>
        <end position="286"/>
    </location>
</feature>
<feature type="compositionally biased region" description="Basic and acidic residues" evidence="1">
    <location>
        <begin position="293"/>
        <end position="308"/>
    </location>
</feature>
<sequence length="308" mass="32683">MAPRGKGQTLNVFENTADITDLSVEHSRDARGVPGRREGGEGRRREAEPELGDWGRAPRANFAQRSGGYGGSASSRFGGDRTGGSSFGGDRAGGSSFYGSREGGAFSREGGREGGFARNNTFGREPERNVFGTREGLGRSATAGGEGDELPARWRRGASTTTAATSSGGVGLRAKLANVLANVDDDKARAPAAPVAPSEAAKPAAAPTAAPWRKPDSRRGSAEKLAEKSAEKPTEKLAEKPAEKLAEKPAVPAATPADKPRRRDLTALMEAKPREEKRTLGARMERAAPATKTSEDYWEAHRQEERRE</sequence>
<dbReference type="RefSeq" id="XP_011130734.1">
    <property type="nucleotide sequence ID" value="XM_011132432.1"/>
</dbReference>
<evidence type="ECO:0000313" key="2">
    <source>
        <dbReference type="EMBL" id="EZG62110.1"/>
    </source>
</evidence>